<dbReference type="SUPFAM" id="SSF82607">
    <property type="entry name" value="YbaB-like"/>
    <property type="match status" value="1"/>
</dbReference>
<dbReference type="Proteomes" id="UP000030011">
    <property type="component" value="Unassembled WGS sequence"/>
</dbReference>
<sequence>MVTMSTDLSRLVAQAHAASQWRTEVDRLSGSGEFEGVTVEVTGSGAVSSLDVSDAACADGGRTLSQRIVAAVRAAQDDLAAQIRRSAIVTFGEDSEQVRMATAGGEQRLGRTASVIDTDFVQTGDGPIGANR</sequence>
<evidence type="ECO:0000313" key="1">
    <source>
        <dbReference type="EMBL" id="KGN37027.1"/>
    </source>
</evidence>
<evidence type="ECO:0008006" key="3">
    <source>
        <dbReference type="Google" id="ProtNLM"/>
    </source>
</evidence>
<reference evidence="1 2" key="1">
    <citation type="submission" date="2013-08" db="EMBL/GenBank/DDBJ databases">
        <title>The genome sequence of Knoellia subterranea.</title>
        <authorList>
            <person name="Zhu W."/>
            <person name="Wang G."/>
        </authorList>
    </citation>
    <scope>NUCLEOTIDE SEQUENCE [LARGE SCALE GENOMIC DNA]</scope>
    <source>
        <strain evidence="1 2">KCTC 19937</strain>
    </source>
</reference>
<gene>
    <name evidence="1" type="ORF">N803_16555</name>
</gene>
<organism evidence="1 2">
    <name type="scientific">Knoellia subterranea KCTC 19937</name>
    <dbReference type="NCBI Taxonomy" id="1385521"/>
    <lineage>
        <taxon>Bacteria</taxon>
        <taxon>Bacillati</taxon>
        <taxon>Actinomycetota</taxon>
        <taxon>Actinomycetes</taxon>
        <taxon>Micrococcales</taxon>
        <taxon>Intrasporangiaceae</taxon>
        <taxon>Knoellia</taxon>
    </lineage>
</organism>
<dbReference type="GO" id="GO:0003677">
    <property type="term" value="F:DNA binding"/>
    <property type="evidence" value="ECO:0007669"/>
    <property type="project" value="InterPro"/>
</dbReference>
<evidence type="ECO:0000313" key="2">
    <source>
        <dbReference type="Proteomes" id="UP000030011"/>
    </source>
</evidence>
<dbReference type="eggNOG" id="ENOG50323YT">
    <property type="taxonomic scope" value="Bacteria"/>
</dbReference>
<accession>A0A0A0JLY7</accession>
<dbReference type="InterPro" id="IPR036894">
    <property type="entry name" value="YbaB-like_sf"/>
</dbReference>
<comment type="caution">
    <text evidence="1">The sequence shown here is derived from an EMBL/GenBank/DDBJ whole genome shotgun (WGS) entry which is preliminary data.</text>
</comment>
<dbReference type="Pfam" id="PF02575">
    <property type="entry name" value="YbaB_DNA_bd"/>
    <property type="match status" value="1"/>
</dbReference>
<keyword evidence="2" id="KW-1185">Reference proteome</keyword>
<dbReference type="AlphaFoldDB" id="A0A0A0JLY7"/>
<dbReference type="Gene3D" id="3.30.1310.10">
    <property type="entry name" value="Nucleoid-associated protein YbaB-like domain"/>
    <property type="match status" value="1"/>
</dbReference>
<dbReference type="STRING" id="1385521.N803_16555"/>
<dbReference type="InterPro" id="IPR004401">
    <property type="entry name" value="YbaB/EbfC"/>
</dbReference>
<proteinExistence type="predicted"/>
<dbReference type="EMBL" id="AVPK01000007">
    <property type="protein sequence ID" value="KGN37027.1"/>
    <property type="molecule type" value="Genomic_DNA"/>
</dbReference>
<protein>
    <recommendedName>
        <fullName evidence="3">YbaB/EbfC DNA-binding family protein</fullName>
    </recommendedName>
</protein>
<name>A0A0A0JLY7_9MICO</name>